<dbReference type="GO" id="GO:0005794">
    <property type="term" value="C:Golgi apparatus"/>
    <property type="evidence" value="ECO:0007669"/>
    <property type="project" value="TreeGrafter"/>
</dbReference>
<evidence type="ECO:0000259" key="4">
    <source>
        <dbReference type="Pfam" id="PF00535"/>
    </source>
</evidence>
<dbReference type="PANTHER" id="PTHR11675:SF131">
    <property type="entry name" value="POLYPEPTIDE N-ACETYLGALACTOSAMINYLTRANSFERASE 9-RELATED"/>
    <property type="match status" value="1"/>
</dbReference>
<keyword evidence="3" id="KW-1133">Transmembrane helix</keyword>
<protein>
    <submittedName>
        <fullName evidence="5">Putative polypeptide n-acetylgalactosaminyltransferase</fullName>
    </submittedName>
</protein>
<feature type="domain" description="Glycosyltransferase 2-like" evidence="4">
    <location>
        <begin position="209"/>
        <end position="264"/>
    </location>
</feature>
<dbReference type="GO" id="GO:0006493">
    <property type="term" value="P:protein O-linked glycosylation"/>
    <property type="evidence" value="ECO:0007669"/>
    <property type="project" value="TreeGrafter"/>
</dbReference>
<dbReference type="Gene3D" id="3.90.550.10">
    <property type="entry name" value="Spore Coat Polysaccharide Biosynthesis Protein SpsA, Chain A"/>
    <property type="match status" value="1"/>
</dbReference>
<evidence type="ECO:0000256" key="3">
    <source>
        <dbReference type="SAM" id="Phobius"/>
    </source>
</evidence>
<dbReference type="SUPFAM" id="SSF53448">
    <property type="entry name" value="Nucleotide-diphospho-sugar transferases"/>
    <property type="match status" value="1"/>
</dbReference>
<feature type="compositionally biased region" description="Low complexity" evidence="2">
    <location>
        <begin position="48"/>
        <end position="65"/>
    </location>
</feature>
<evidence type="ECO:0000256" key="2">
    <source>
        <dbReference type="SAM" id="MobiDB-lite"/>
    </source>
</evidence>
<evidence type="ECO:0000256" key="1">
    <source>
        <dbReference type="ARBA" id="ARBA00023157"/>
    </source>
</evidence>
<organism evidence="5">
    <name type="scientific">Amblyomma parvum</name>
    <name type="common">South American tick</name>
    <dbReference type="NCBI Taxonomy" id="251391"/>
    <lineage>
        <taxon>Eukaryota</taxon>
        <taxon>Metazoa</taxon>
        <taxon>Ecdysozoa</taxon>
        <taxon>Arthropoda</taxon>
        <taxon>Chelicerata</taxon>
        <taxon>Arachnida</taxon>
        <taxon>Acari</taxon>
        <taxon>Parasitiformes</taxon>
        <taxon>Ixodida</taxon>
        <taxon>Ixodoidea</taxon>
        <taxon>Ixodidae</taxon>
        <taxon>Amblyomminae</taxon>
        <taxon>Amblyomma</taxon>
    </lineage>
</organism>
<dbReference type="InterPro" id="IPR001173">
    <property type="entry name" value="Glyco_trans_2-like"/>
</dbReference>
<keyword evidence="3" id="KW-0812">Transmembrane</keyword>
<dbReference type="AlphaFoldDB" id="A0A023FVJ6"/>
<keyword evidence="1" id="KW-1015">Disulfide bond</keyword>
<dbReference type="InterPro" id="IPR029044">
    <property type="entry name" value="Nucleotide-diphossugar_trans"/>
</dbReference>
<proteinExistence type="evidence at transcript level"/>
<accession>A0A023FVJ6</accession>
<reference evidence="5" key="1">
    <citation type="submission" date="2014-03" db="EMBL/GenBank/DDBJ databases">
        <title>The sialotranscriptome of Amblyomma triste, Amblyomma parvum and Amblyomma cajennense ticks, uncovered by 454-based RNA-seq.</title>
        <authorList>
            <person name="Garcia G.R."/>
            <person name="Gardinassi L.G."/>
            <person name="Ribeiro J.M."/>
            <person name="Anatrielo E."/>
            <person name="Ferreira B.R."/>
            <person name="Moreira H.N."/>
            <person name="Mafra C."/>
            <person name="Olegario M.M."/>
            <person name="Szabo P.J."/>
            <person name="Miranda-Santos I.K."/>
            <person name="Maruyama S.R."/>
        </authorList>
    </citation>
    <scope>NUCLEOTIDE SEQUENCE</scope>
    <source>
        <strain evidence="5">Araguapaz</strain>
        <tissue evidence="5">Salivary glands</tissue>
    </source>
</reference>
<evidence type="ECO:0000313" key="5">
    <source>
        <dbReference type="EMBL" id="JAC24778.1"/>
    </source>
</evidence>
<name>A0A023FVJ6_AMBPA</name>
<feature type="compositionally biased region" description="Basic and acidic residues" evidence="2">
    <location>
        <begin position="81"/>
        <end position="98"/>
    </location>
</feature>
<feature type="region of interest" description="Disordered" evidence="2">
    <location>
        <begin position="39"/>
        <end position="146"/>
    </location>
</feature>
<keyword evidence="3" id="KW-0472">Membrane</keyword>
<keyword evidence="5" id="KW-0808">Transferase</keyword>
<feature type="compositionally biased region" description="Basic and acidic residues" evidence="2">
    <location>
        <begin position="113"/>
        <end position="128"/>
    </location>
</feature>
<sequence length="268" mass="30781">MWLLPRRRGLVVKVLLVVPVTWLVITLLLTYTDRVQTPPSRVAYEPGGAQQQQQQQQGQPQQQKQQLEEQRRPQLAPQVDESAKKDQDLSPDKHKGDGDMQPIAPLARRRANREKALSKEEEKNEVDHAQAPVGVLVPPQNPDGPGEMGRPVVLKGLTKEQEEKVKQGWDRNAFNQYISDMISLHRSLPDVRDSECKDERYLKDLPSTSVIVCFHNEAWSVLLRTVHSIIDRSPPKLLHEIILVDDYSDMPHLKQKLEDYVAHFPRRE</sequence>
<dbReference type="PANTHER" id="PTHR11675">
    <property type="entry name" value="N-ACETYLGALACTOSAMINYLTRANSFERASE"/>
    <property type="match status" value="1"/>
</dbReference>
<dbReference type="Pfam" id="PF00535">
    <property type="entry name" value="Glycos_transf_2"/>
    <property type="match status" value="1"/>
</dbReference>
<feature type="transmembrane region" description="Helical" evidence="3">
    <location>
        <begin position="12"/>
        <end position="31"/>
    </location>
</feature>
<dbReference type="GO" id="GO:0004653">
    <property type="term" value="F:polypeptide N-acetylgalactosaminyltransferase activity"/>
    <property type="evidence" value="ECO:0007669"/>
    <property type="project" value="TreeGrafter"/>
</dbReference>
<dbReference type="EMBL" id="GBBL01002542">
    <property type="protein sequence ID" value="JAC24778.1"/>
    <property type="molecule type" value="mRNA"/>
</dbReference>